<dbReference type="GO" id="GO:0005737">
    <property type="term" value="C:cytoplasm"/>
    <property type="evidence" value="ECO:0007669"/>
    <property type="project" value="TreeGrafter"/>
</dbReference>
<dbReference type="GO" id="GO:0031543">
    <property type="term" value="F:peptidyl-proline dioxygenase activity"/>
    <property type="evidence" value="ECO:0007669"/>
    <property type="project" value="TreeGrafter"/>
</dbReference>
<name>A0A091BJJ4_9GAMM</name>
<dbReference type="PANTHER" id="PTHR12117:SF0">
    <property type="entry name" value="PROLYL 3-HYDROXYLASE OGFOD1"/>
    <property type="match status" value="1"/>
</dbReference>
<evidence type="ECO:0000313" key="6">
    <source>
        <dbReference type="Proteomes" id="UP000029391"/>
    </source>
</evidence>
<evidence type="ECO:0000256" key="3">
    <source>
        <dbReference type="ARBA" id="ARBA00023002"/>
    </source>
</evidence>
<dbReference type="PANTHER" id="PTHR12117">
    <property type="entry name" value="HISTONE ACETYLTRANSFERASE COMPLEX"/>
    <property type="match status" value="1"/>
</dbReference>
<evidence type="ECO:0000313" key="5">
    <source>
        <dbReference type="EMBL" id="KFN50939.1"/>
    </source>
</evidence>
<dbReference type="STRING" id="1121013.GCA_000426365_01557"/>
<dbReference type="EMBL" id="AWXU01000013">
    <property type="protein sequence ID" value="KFN50939.1"/>
    <property type="molecule type" value="Genomic_DNA"/>
</dbReference>
<dbReference type="GO" id="GO:0031418">
    <property type="term" value="F:L-ascorbic acid binding"/>
    <property type="evidence" value="ECO:0007669"/>
    <property type="project" value="InterPro"/>
</dbReference>
<dbReference type="GO" id="GO:0006449">
    <property type="term" value="P:regulation of translational termination"/>
    <property type="evidence" value="ECO:0007669"/>
    <property type="project" value="TreeGrafter"/>
</dbReference>
<dbReference type="eggNOG" id="COG3751">
    <property type="taxonomic scope" value="Bacteria"/>
</dbReference>
<dbReference type="AlphaFoldDB" id="A0A091BJJ4"/>
<dbReference type="SMART" id="SM00702">
    <property type="entry name" value="P4Hc"/>
    <property type="match status" value="1"/>
</dbReference>
<evidence type="ECO:0000256" key="2">
    <source>
        <dbReference type="ARBA" id="ARBA00022964"/>
    </source>
</evidence>
<comment type="caution">
    <text evidence="5">The sequence shown here is derived from an EMBL/GenBank/DDBJ whole genome shotgun (WGS) entry which is preliminary data.</text>
</comment>
<gene>
    <name evidence="5" type="ORF">P873_04870</name>
</gene>
<evidence type="ECO:0000256" key="1">
    <source>
        <dbReference type="ARBA" id="ARBA00001961"/>
    </source>
</evidence>
<dbReference type="InterPro" id="IPR051842">
    <property type="entry name" value="uS12_prolyl_hydroxylase"/>
</dbReference>
<proteinExistence type="predicted"/>
<dbReference type="RefSeq" id="WP_026816833.1">
    <property type="nucleotide sequence ID" value="NZ_AUFF01000003.1"/>
</dbReference>
<feature type="domain" description="Prolyl 4-hydroxylase alpha subunit" evidence="4">
    <location>
        <begin position="18"/>
        <end position="224"/>
    </location>
</feature>
<dbReference type="Pfam" id="PF13661">
    <property type="entry name" value="2OG-FeII_Oxy_4"/>
    <property type="match status" value="1"/>
</dbReference>
<dbReference type="Gene3D" id="2.60.120.620">
    <property type="entry name" value="q2cbj1_9rhob like domain"/>
    <property type="match status" value="1"/>
</dbReference>
<keyword evidence="3" id="KW-0560">Oxidoreductase</keyword>
<reference evidence="5 6" key="1">
    <citation type="submission" date="2013-09" db="EMBL/GenBank/DDBJ databases">
        <title>Genome sequencing of Arenimonas composti.</title>
        <authorList>
            <person name="Chen F."/>
            <person name="Wang G."/>
        </authorList>
    </citation>
    <scope>NUCLEOTIDE SEQUENCE [LARGE SCALE GENOMIC DNA]</scope>
    <source>
        <strain evidence="5 6">TR7-09</strain>
    </source>
</reference>
<dbReference type="InterPro" id="IPR006620">
    <property type="entry name" value="Pro_4_hyd_alph"/>
</dbReference>
<comment type="cofactor">
    <cofactor evidence="1">
        <name>L-ascorbate</name>
        <dbReference type="ChEBI" id="CHEBI:38290"/>
    </cofactor>
</comment>
<evidence type="ECO:0000259" key="4">
    <source>
        <dbReference type="SMART" id="SM00702"/>
    </source>
</evidence>
<dbReference type="InterPro" id="IPR039558">
    <property type="entry name" value="TPA1/OFD1_N"/>
</dbReference>
<protein>
    <recommendedName>
        <fullName evidence="4">Prolyl 4-hydroxylase alpha subunit domain-containing protein</fullName>
    </recommendedName>
</protein>
<dbReference type="GO" id="GO:0005506">
    <property type="term" value="F:iron ion binding"/>
    <property type="evidence" value="ECO:0007669"/>
    <property type="project" value="InterPro"/>
</dbReference>
<accession>A0A091BJJ4</accession>
<keyword evidence="6" id="KW-1185">Reference proteome</keyword>
<dbReference type="Proteomes" id="UP000029391">
    <property type="component" value="Unassembled WGS sequence"/>
</dbReference>
<keyword evidence="2" id="KW-0223">Dioxygenase</keyword>
<sequence>MLAEDLDLAPWRERLARDGRVQIPGFLQPAVAERLAECLRTQVPWSTAERGQPDSPPWIGATLAQRMPAAYRRAVADFHFVYDRYLIVEAMKAGRDPHLPLHPLLVYFNSEPYLQAMRELTGDPSLAMVGAQATRYLPGQFLRMHDDRHEDEARRYAYVLNLSRDWEPDWGGLLHFVDADGNPDGAFVPRFNSLSLFKVPMKHYVGVVAPWARNPRLAITGWWHARPPARAA</sequence>
<organism evidence="5 6">
    <name type="scientific">Arenimonas composti TR7-09 = DSM 18010</name>
    <dbReference type="NCBI Taxonomy" id="1121013"/>
    <lineage>
        <taxon>Bacteria</taxon>
        <taxon>Pseudomonadati</taxon>
        <taxon>Pseudomonadota</taxon>
        <taxon>Gammaproteobacteria</taxon>
        <taxon>Lysobacterales</taxon>
        <taxon>Lysobacteraceae</taxon>
        <taxon>Arenimonas</taxon>
    </lineage>
</organism>